<dbReference type="SMART" id="SM00343">
    <property type="entry name" value="ZnF_C2HC"/>
    <property type="match status" value="4"/>
</dbReference>
<proteinExistence type="predicted"/>
<dbReference type="PANTHER" id="PTHR46242:SF1">
    <property type="entry name" value="ZINC FINGER CCHC DOMAIN-CONTAINING PROTEIN 9"/>
    <property type="match status" value="1"/>
</dbReference>
<dbReference type="Gene3D" id="4.10.60.10">
    <property type="entry name" value="Zinc finger, CCHC-type"/>
    <property type="match status" value="2"/>
</dbReference>
<dbReference type="InterPro" id="IPR001878">
    <property type="entry name" value="Znf_CCHC"/>
</dbReference>
<dbReference type="AlphaFoldDB" id="A0A9P6BA70"/>
<keyword evidence="2" id="KW-0863">Zinc-finger</keyword>
<evidence type="ECO:0000313" key="4">
    <source>
        <dbReference type="EMBL" id="KAF9520367.1"/>
    </source>
</evidence>
<organism evidence="4 5">
    <name type="scientific">Hydnum rufescens UP504</name>
    <dbReference type="NCBI Taxonomy" id="1448309"/>
    <lineage>
        <taxon>Eukaryota</taxon>
        <taxon>Fungi</taxon>
        <taxon>Dikarya</taxon>
        <taxon>Basidiomycota</taxon>
        <taxon>Agaricomycotina</taxon>
        <taxon>Agaricomycetes</taxon>
        <taxon>Cantharellales</taxon>
        <taxon>Hydnaceae</taxon>
        <taxon>Hydnum</taxon>
    </lineage>
</organism>
<name>A0A9P6BA70_9AGAM</name>
<keyword evidence="2" id="KW-0479">Metal-binding</keyword>
<feature type="domain" description="CCHC-type" evidence="3">
    <location>
        <begin position="103"/>
        <end position="118"/>
    </location>
</feature>
<dbReference type="SUPFAM" id="SSF57756">
    <property type="entry name" value="Retrovirus zinc finger-like domains"/>
    <property type="match status" value="2"/>
</dbReference>
<keyword evidence="5" id="KW-1185">Reference proteome</keyword>
<comment type="caution">
    <text evidence="4">The sequence shown here is derived from an EMBL/GenBank/DDBJ whole genome shotgun (WGS) entry which is preliminary data.</text>
</comment>
<dbReference type="EMBL" id="MU128912">
    <property type="protein sequence ID" value="KAF9520367.1"/>
    <property type="molecule type" value="Genomic_DNA"/>
</dbReference>
<dbReference type="Pfam" id="PF00098">
    <property type="entry name" value="zf-CCHC"/>
    <property type="match status" value="1"/>
</dbReference>
<dbReference type="PANTHER" id="PTHR46242">
    <property type="entry name" value="ZINC FINGER CCHC DOMAIN-CONTAINING PROTEIN 9 ZCCHC9"/>
    <property type="match status" value="1"/>
</dbReference>
<dbReference type="GO" id="GO:0005730">
    <property type="term" value="C:nucleolus"/>
    <property type="evidence" value="ECO:0007669"/>
    <property type="project" value="TreeGrafter"/>
</dbReference>
<dbReference type="Proteomes" id="UP000886523">
    <property type="component" value="Unassembled WGS sequence"/>
</dbReference>
<evidence type="ECO:0000259" key="3">
    <source>
        <dbReference type="PROSITE" id="PS50158"/>
    </source>
</evidence>
<dbReference type="GO" id="GO:0008270">
    <property type="term" value="F:zinc ion binding"/>
    <property type="evidence" value="ECO:0007669"/>
    <property type="project" value="UniProtKB-KW"/>
</dbReference>
<sequence length="217" mass="23721">MRRILYSSEHIGRRMIHRCGPSVLKAASTEQRRIRRIEERNAGTTCFACRQSGHSARDCPNAVSVAEGKNVVGMCYRCGSERHNLSRCKKKADPANPMPFASCFVCSGKGHLSGSCPNNAKGLYPDGGCCKLCGNNDHLAKHCAIRTVAVNSSAFLGITQIGKDAGADEDDFHILKRRTNEIATEEKQSVETPIPSSSSLRSQVPRVGIRKPKVVYF</sequence>
<dbReference type="InterPro" id="IPR042246">
    <property type="entry name" value="ZCCHC9"/>
</dbReference>
<protein>
    <recommendedName>
        <fullName evidence="3">CCHC-type domain-containing protein</fullName>
    </recommendedName>
</protein>
<dbReference type="InterPro" id="IPR036875">
    <property type="entry name" value="Znf_CCHC_sf"/>
</dbReference>
<evidence type="ECO:0000313" key="5">
    <source>
        <dbReference type="Proteomes" id="UP000886523"/>
    </source>
</evidence>
<keyword evidence="2" id="KW-0862">Zinc</keyword>
<evidence type="ECO:0000256" key="1">
    <source>
        <dbReference type="ARBA" id="ARBA00022664"/>
    </source>
</evidence>
<feature type="domain" description="CCHC-type" evidence="3">
    <location>
        <begin position="46"/>
        <end position="61"/>
    </location>
</feature>
<evidence type="ECO:0000256" key="2">
    <source>
        <dbReference type="PROSITE-ProRule" id="PRU00047"/>
    </source>
</evidence>
<dbReference type="OrthoDB" id="3863715at2759"/>
<dbReference type="PROSITE" id="PS50158">
    <property type="entry name" value="ZF_CCHC"/>
    <property type="match status" value="2"/>
</dbReference>
<dbReference type="GO" id="GO:0003676">
    <property type="term" value="F:nucleic acid binding"/>
    <property type="evidence" value="ECO:0007669"/>
    <property type="project" value="InterPro"/>
</dbReference>
<gene>
    <name evidence="4" type="ORF">BS47DRAFT_758990</name>
</gene>
<reference evidence="4" key="1">
    <citation type="journal article" date="2020" name="Nat. Commun.">
        <title>Large-scale genome sequencing of mycorrhizal fungi provides insights into the early evolution of symbiotic traits.</title>
        <authorList>
            <person name="Miyauchi S."/>
            <person name="Kiss E."/>
            <person name="Kuo A."/>
            <person name="Drula E."/>
            <person name="Kohler A."/>
            <person name="Sanchez-Garcia M."/>
            <person name="Morin E."/>
            <person name="Andreopoulos B."/>
            <person name="Barry K.W."/>
            <person name="Bonito G."/>
            <person name="Buee M."/>
            <person name="Carver A."/>
            <person name="Chen C."/>
            <person name="Cichocki N."/>
            <person name="Clum A."/>
            <person name="Culley D."/>
            <person name="Crous P.W."/>
            <person name="Fauchery L."/>
            <person name="Girlanda M."/>
            <person name="Hayes R.D."/>
            <person name="Keri Z."/>
            <person name="LaButti K."/>
            <person name="Lipzen A."/>
            <person name="Lombard V."/>
            <person name="Magnuson J."/>
            <person name="Maillard F."/>
            <person name="Murat C."/>
            <person name="Nolan M."/>
            <person name="Ohm R.A."/>
            <person name="Pangilinan J."/>
            <person name="Pereira M.F."/>
            <person name="Perotto S."/>
            <person name="Peter M."/>
            <person name="Pfister S."/>
            <person name="Riley R."/>
            <person name="Sitrit Y."/>
            <person name="Stielow J.B."/>
            <person name="Szollosi G."/>
            <person name="Zifcakova L."/>
            <person name="Stursova M."/>
            <person name="Spatafora J.W."/>
            <person name="Tedersoo L."/>
            <person name="Vaario L.M."/>
            <person name="Yamada A."/>
            <person name="Yan M."/>
            <person name="Wang P."/>
            <person name="Xu J."/>
            <person name="Bruns T."/>
            <person name="Baldrian P."/>
            <person name="Vilgalys R."/>
            <person name="Dunand C."/>
            <person name="Henrissat B."/>
            <person name="Grigoriev I.V."/>
            <person name="Hibbett D."/>
            <person name="Nagy L.G."/>
            <person name="Martin F.M."/>
        </authorList>
    </citation>
    <scope>NUCLEOTIDE SEQUENCE</scope>
    <source>
        <strain evidence="4">UP504</strain>
    </source>
</reference>
<keyword evidence="1" id="KW-0507">mRNA processing</keyword>
<accession>A0A9P6BA70</accession>
<dbReference type="GO" id="GO:0006397">
    <property type="term" value="P:mRNA processing"/>
    <property type="evidence" value="ECO:0007669"/>
    <property type="project" value="UniProtKB-KW"/>
</dbReference>